<evidence type="ECO:0000313" key="2">
    <source>
        <dbReference type="Proteomes" id="UP000198211"/>
    </source>
</evidence>
<comment type="caution">
    <text evidence="1">The sequence shown here is derived from an EMBL/GenBank/DDBJ whole genome shotgun (WGS) entry which is preliminary data.</text>
</comment>
<sequence>MDAKQKKIIALPEQPEQIEQWLTAMKSSIRTMHKPMMTERNQKRHQHAKQQNFDVDDYVLRSKVDHNHQDKLLVTWIGPCQITRADSHSFVVKYLVMGEETDVHSSRLSFMLTITCGPKKDYDILVSWKGLEPIVDSLESAKFLARGIPVLLNEFAVAREDARFERHVLALTGQHNTSD</sequence>
<proteinExistence type="predicted"/>
<reference evidence="2" key="1">
    <citation type="submission" date="2017-03" db="EMBL/GenBank/DDBJ databases">
        <title>Phytopthora megakarya and P. palmivora, two closely related causual agents of cacao black pod achieved similar genome size and gene model numbers by different mechanisms.</title>
        <authorList>
            <person name="Ali S."/>
            <person name="Shao J."/>
            <person name="Larry D.J."/>
            <person name="Kronmiller B."/>
            <person name="Shen D."/>
            <person name="Strem M.D."/>
            <person name="Melnick R.L."/>
            <person name="Guiltinan M.J."/>
            <person name="Tyler B.M."/>
            <person name="Meinhardt L.W."/>
            <person name="Bailey B.A."/>
        </authorList>
    </citation>
    <scope>NUCLEOTIDE SEQUENCE [LARGE SCALE GENOMIC DNA]</scope>
    <source>
        <strain evidence="2">zdho120</strain>
    </source>
</reference>
<gene>
    <name evidence="1" type="ORF">PHMEG_00018026</name>
</gene>
<organism evidence="1 2">
    <name type="scientific">Phytophthora megakarya</name>
    <dbReference type="NCBI Taxonomy" id="4795"/>
    <lineage>
        <taxon>Eukaryota</taxon>
        <taxon>Sar</taxon>
        <taxon>Stramenopiles</taxon>
        <taxon>Oomycota</taxon>
        <taxon>Peronosporomycetes</taxon>
        <taxon>Peronosporales</taxon>
        <taxon>Peronosporaceae</taxon>
        <taxon>Phytophthora</taxon>
    </lineage>
</organism>
<dbReference type="EMBL" id="NBNE01002841">
    <property type="protein sequence ID" value="OWZ09289.1"/>
    <property type="molecule type" value="Genomic_DNA"/>
</dbReference>
<evidence type="ECO:0000313" key="1">
    <source>
        <dbReference type="EMBL" id="OWZ09289.1"/>
    </source>
</evidence>
<dbReference type="Proteomes" id="UP000198211">
    <property type="component" value="Unassembled WGS sequence"/>
</dbReference>
<protein>
    <submittedName>
        <fullName evidence="1">Uncharacterized protein</fullName>
    </submittedName>
</protein>
<dbReference type="AlphaFoldDB" id="A0A225VWC6"/>
<name>A0A225VWC6_9STRA</name>
<keyword evidence="2" id="KW-1185">Reference proteome</keyword>
<accession>A0A225VWC6</accession>